<reference evidence="1" key="1">
    <citation type="journal article" date="2020" name="Nature">
        <title>Giant virus diversity and host interactions through global metagenomics.</title>
        <authorList>
            <person name="Schulz F."/>
            <person name="Roux S."/>
            <person name="Paez-Espino D."/>
            <person name="Jungbluth S."/>
            <person name="Walsh D.A."/>
            <person name="Denef V.J."/>
            <person name="McMahon K.D."/>
            <person name="Konstantinidis K.T."/>
            <person name="Eloe-Fadrosh E.A."/>
            <person name="Kyrpides N.C."/>
            <person name="Woyke T."/>
        </authorList>
    </citation>
    <scope>NUCLEOTIDE SEQUENCE</scope>
    <source>
        <strain evidence="1">GVMAG-M-3300023179-150</strain>
    </source>
</reference>
<dbReference type="EMBL" id="MN739748">
    <property type="protein sequence ID" value="QHT24731.1"/>
    <property type="molecule type" value="Genomic_DNA"/>
</dbReference>
<proteinExistence type="predicted"/>
<organism evidence="1">
    <name type="scientific">viral metagenome</name>
    <dbReference type="NCBI Taxonomy" id="1070528"/>
    <lineage>
        <taxon>unclassified sequences</taxon>
        <taxon>metagenomes</taxon>
        <taxon>organismal metagenomes</taxon>
    </lineage>
</organism>
<name>A0A6C0E7X2_9ZZZZ</name>
<accession>A0A6C0E7X2</accession>
<dbReference type="AlphaFoldDB" id="A0A6C0E7X2"/>
<evidence type="ECO:0000313" key="1">
    <source>
        <dbReference type="EMBL" id="QHT24731.1"/>
    </source>
</evidence>
<sequence>MSEQEQIEINYLGHVYTFYKKEYHTAEDFYHISWLIAKQLPKTEEEVKKATQLATMWYNQKKYNCRYAESLQPSLSKLDSLSVDF</sequence>
<protein>
    <submittedName>
        <fullName evidence="1">Uncharacterized protein</fullName>
    </submittedName>
</protein>